<sequence length="255" mass="30065">MSQSLDLLENAADSLNEALRRVRDATHENPRPYKFAVLHFTHAIELLFKHHVAQAHPLLIYRNPFSKNLSKESTIGLWDAVQFFKNEQRELTEETIEDLKWIKDLRNNIEHYKFEMDPRAARLAIGRLIRALNEFHEENDFTDLETLIEADCRGTYEKLADEYEQRLFEAQRSAELAKGNDERQTCFSCGSPKTMVRSGNKLKCHFCNDEIPLHECVRCTERYPEVLMRVWNDDKGPAHTDWMCDFCYDHIFDHD</sequence>
<reference evidence="1 2" key="1">
    <citation type="submission" date="2020-10" db="EMBL/GenBank/DDBJ databases">
        <title>complete genome sequencing of Lysobacter sp. H23M41.</title>
        <authorList>
            <person name="Bae J.-W."/>
            <person name="Lee S.-Y."/>
        </authorList>
    </citation>
    <scope>NUCLEOTIDE SEQUENCE [LARGE SCALE GENOMIC DNA]</scope>
    <source>
        <strain evidence="1 2">H23M41</strain>
    </source>
</reference>
<proteinExistence type="predicted"/>
<dbReference type="RefSeq" id="WP_194033688.1">
    <property type="nucleotide sequence ID" value="NZ_CP063657.1"/>
</dbReference>
<accession>A0A7S6UIY5</accession>
<name>A0A7S6UIY5_9GAMM</name>
<keyword evidence="2" id="KW-1185">Reference proteome</keyword>
<dbReference type="EMBL" id="CP063657">
    <property type="protein sequence ID" value="QOW21100.1"/>
    <property type="molecule type" value="Genomic_DNA"/>
</dbReference>
<protein>
    <submittedName>
        <fullName evidence="1">Uncharacterized protein</fullName>
    </submittedName>
</protein>
<evidence type="ECO:0000313" key="2">
    <source>
        <dbReference type="Proteomes" id="UP000593932"/>
    </source>
</evidence>
<evidence type="ECO:0000313" key="1">
    <source>
        <dbReference type="EMBL" id="QOW21100.1"/>
    </source>
</evidence>
<organism evidence="1 2">
    <name type="scientific">Novilysobacter avium</name>
    <dbReference type="NCBI Taxonomy" id="2781023"/>
    <lineage>
        <taxon>Bacteria</taxon>
        <taxon>Pseudomonadati</taxon>
        <taxon>Pseudomonadota</taxon>
        <taxon>Gammaproteobacteria</taxon>
        <taxon>Lysobacterales</taxon>
        <taxon>Lysobacteraceae</taxon>
        <taxon>Novilysobacter</taxon>
    </lineage>
</organism>
<gene>
    <name evidence="1" type="ORF">INQ42_07275</name>
</gene>
<dbReference type="Proteomes" id="UP000593932">
    <property type="component" value="Chromosome"/>
</dbReference>